<dbReference type="STRING" id="310780.SAMN05216267_105437"/>
<reference evidence="5 6" key="1">
    <citation type="submission" date="2016-10" db="EMBL/GenBank/DDBJ databases">
        <authorList>
            <person name="de Groot N.N."/>
        </authorList>
    </citation>
    <scope>NUCLEOTIDE SEQUENCE [LARGE SCALE GENOMIC DNA]</scope>
    <source>
        <strain evidence="5 6">CGMCC 4.2026</strain>
    </source>
</reference>
<comment type="similarity">
    <text evidence="3">Belongs to the gas vesicle GvpF/GvpL family.</text>
</comment>
<evidence type="ECO:0000256" key="2">
    <source>
        <dbReference type="ARBA" id="ARBA00035108"/>
    </source>
</evidence>
<evidence type="ECO:0000256" key="3">
    <source>
        <dbReference type="ARBA" id="ARBA00035643"/>
    </source>
</evidence>
<dbReference type="PANTHER" id="PTHR36852">
    <property type="entry name" value="PROTEIN GVPL 2"/>
    <property type="match status" value="1"/>
</dbReference>
<name>A0A1H8TKJ4_9ACTN</name>
<dbReference type="Pfam" id="PF06386">
    <property type="entry name" value="GvpL_GvpF"/>
    <property type="match status" value="1"/>
</dbReference>
<dbReference type="OrthoDB" id="146444at2"/>
<protein>
    <submittedName>
        <fullName evidence="5">Gas vesicle synthesis protein GvpL/GvpF</fullName>
    </submittedName>
</protein>
<keyword evidence="6" id="KW-1185">Reference proteome</keyword>
<sequence>MPGLPRTTPGRSADQPCSDVASALWVFAVCHAGAFAELPSGAGHPEGGPVTLLRLDDLLSAVVQDVPSSRFSEEVLKQRLADPGELESCARTHHRTVTAAAEHGPVVPLPLATLFNGEARARAALCARLPHFHAALTRVRGREEWAVKVSLRQTGTASAPSAPQDAPGGQAGAGRAYLTRVRGRERERVARHEQAVAAAARVHRAASALAVESVQRRPHSPQITGKDRLQLMNAAYLVDRGRALDLATVLQRAGADAASADVEVEVSGPWVPYSFTEPVEAPDDSPERAGSRT</sequence>
<evidence type="ECO:0000313" key="6">
    <source>
        <dbReference type="Proteomes" id="UP000181951"/>
    </source>
</evidence>
<accession>A0A1H8TKJ4</accession>
<gene>
    <name evidence="5" type="ORF">SAMN05216267_105437</name>
</gene>
<keyword evidence="1" id="KW-0304">Gas vesicle</keyword>
<dbReference type="Proteomes" id="UP000181951">
    <property type="component" value="Unassembled WGS sequence"/>
</dbReference>
<dbReference type="GO" id="GO:0031412">
    <property type="term" value="P:gas vesicle organization"/>
    <property type="evidence" value="ECO:0007669"/>
    <property type="project" value="InterPro"/>
</dbReference>
<evidence type="ECO:0000313" key="5">
    <source>
        <dbReference type="EMBL" id="SEO91008.1"/>
    </source>
</evidence>
<dbReference type="EMBL" id="FODD01000054">
    <property type="protein sequence ID" value="SEO91008.1"/>
    <property type="molecule type" value="Genomic_DNA"/>
</dbReference>
<dbReference type="RefSeq" id="WP_141726065.1">
    <property type="nucleotide sequence ID" value="NZ_FODD01000054.1"/>
</dbReference>
<comment type="subcellular location">
    <subcellularLocation>
        <location evidence="2">Gas vesicle</location>
    </subcellularLocation>
</comment>
<proteinExistence type="inferred from homology"/>
<evidence type="ECO:0000256" key="1">
    <source>
        <dbReference type="ARBA" id="ARBA00022987"/>
    </source>
</evidence>
<evidence type="ECO:0000256" key="4">
    <source>
        <dbReference type="SAM" id="MobiDB-lite"/>
    </source>
</evidence>
<feature type="compositionally biased region" description="Low complexity" evidence="4">
    <location>
        <begin position="157"/>
        <end position="174"/>
    </location>
</feature>
<dbReference type="GO" id="GO:0031411">
    <property type="term" value="C:gas vesicle"/>
    <property type="evidence" value="ECO:0007669"/>
    <property type="project" value="UniProtKB-SubCell"/>
</dbReference>
<dbReference type="PANTHER" id="PTHR36852:SF1">
    <property type="entry name" value="PROTEIN GVPL 2"/>
    <property type="match status" value="1"/>
</dbReference>
<dbReference type="InterPro" id="IPR009430">
    <property type="entry name" value="GvpL/GvpF"/>
</dbReference>
<dbReference type="AlphaFoldDB" id="A0A1H8TKJ4"/>
<organism evidence="5 6">
    <name type="scientific">Actinacidiphila rubida</name>
    <dbReference type="NCBI Taxonomy" id="310780"/>
    <lineage>
        <taxon>Bacteria</taxon>
        <taxon>Bacillati</taxon>
        <taxon>Actinomycetota</taxon>
        <taxon>Actinomycetes</taxon>
        <taxon>Kitasatosporales</taxon>
        <taxon>Streptomycetaceae</taxon>
        <taxon>Actinacidiphila</taxon>
    </lineage>
</organism>
<feature type="region of interest" description="Disordered" evidence="4">
    <location>
        <begin position="154"/>
        <end position="174"/>
    </location>
</feature>